<comment type="caution">
    <text evidence="4">The sequence shown here is derived from an EMBL/GenBank/DDBJ whole genome shotgun (WGS) entry which is preliminary data.</text>
</comment>
<dbReference type="Gene3D" id="1.10.10.630">
    <property type="entry name" value="DnaD domain-like"/>
    <property type="match status" value="2"/>
</dbReference>
<dbReference type="InterPro" id="IPR017019">
    <property type="entry name" value="DNA_replication_prd_bac"/>
</dbReference>
<evidence type="ECO:0000313" key="5">
    <source>
        <dbReference type="Proteomes" id="UP000241048"/>
    </source>
</evidence>
<dbReference type="RefSeq" id="WP_107001710.1">
    <property type="nucleotide sequence ID" value="NZ_PYLO01000006.1"/>
</dbReference>
<protein>
    <submittedName>
        <fullName evidence="4">DNA replication protein DnaD</fullName>
    </submittedName>
</protein>
<sequence length="354" mass="39568">MGIGLKNRLAVGATPVSDVFIDTYMAGASGEYVKVYLYLLRHQQEEVSIGQIADALNHTEADVQRALAYWQRAGVLGTEVGEEAQRSFPETPGQQISPVFASTESLAGAGSFAPSAKTDAREAAACDMSRLTSDESFKQLIYIAQQYLNKLLTPTDCQILGNLYSNLGFSGELLEYLIEYCVQNHHTSLRYMEKVALGWHKRGIKDVEQAKASGRGYTKGSFAVMRAMGLSDRSPAEVESEFIEKWFWEYGFTRELIVEACSRTIRQIHKPSFDYADKILRDWKNAGVKSFRDVSELDKKRKEESGAKRRQASAGSSRSSNRFHNLEEHGYDYDEMVWSMINGAQKTGGDDGTQ</sequence>
<dbReference type="Proteomes" id="UP000241048">
    <property type="component" value="Unassembled WGS sequence"/>
</dbReference>
<name>A0A2T3FKY1_9CLOT</name>
<reference evidence="4 5" key="1">
    <citation type="submission" date="2018-03" db="EMBL/GenBank/DDBJ databases">
        <title>Lachnoclostridium SNUG30386 gen.nov., sp.nov., isolated from human faeces.</title>
        <authorList>
            <person name="Seo B."/>
            <person name="Jeon K."/>
            <person name="Ko G."/>
        </authorList>
    </citation>
    <scope>NUCLEOTIDE SEQUENCE [LARGE SCALE GENOMIC DNA]</scope>
    <source>
        <strain evidence="4 5">SNUG30386</strain>
    </source>
</reference>
<dbReference type="Pfam" id="PF07261">
    <property type="entry name" value="DnaB_2"/>
    <property type="match status" value="2"/>
</dbReference>
<evidence type="ECO:0000313" key="4">
    <source>
        <dbReference type="EMBL" id="PST35939.1"/>
    </source>
</evidence>
<dbReference type="PANTHER" id="PTHR37293">
    <property type="entry name" value="PHAGE REPLICATION PROTEIN-RELATED"/>
    <property type="match status" value="1"/>
</dbReference>
<dbReference type="EMBL" id="PYLO01000006">
    <property type="protein sequence ID" value="PST35939.1"/>
    <property type="molecule type" value="Genomic_DNA"/>
</dbReference>
<evidence type="ECO:0000256" key="1">
    <source>
        <dbReference type="ARBA" id="ARBA00093462"/>
    </source>
</evidence>
<keyword evidence="5" id="KW-1185">Reference proteome</keyword>
<comment type="similarity">
    <text evidence="1">Belongs to the DnaB/DnaD family.</text>
</comment>
<dbReference type="InterPro" id="IPR053162">
    <property type="entry name" value="DnaD"/>
</dbReference>
<dbReference type="SUPFAM" id="SSF158499">
    <property type="entry name" value="DnaD domain-like"/>
    <property type="match status" value="2"/>
</dbReference>
<evidence type="ECO:0000256" key="2">
    <source>
        <dbReference type="SAM" id="MobiDB-lite"/>
    </source>
</evidence>
<dbReference type="InterPro" id="IPR006343">
    <property type="entry name" value="DnaB/C_C"/>
</dbReference>
<evidence type="ECO:0000259" key="3">
    <source>
        <dbReference type="Pfam" id="PF07261"/>
    </source>
</evidence>
<feature type="domain" description="DnaB/C C-terminal" evidence="3">
    <location>
        <begin position="143"/>
        <end position="212"/>
    </location>
</feature>
<dbReference type="PANTHER" id="PTHR37293:SF5">
    <property type="entry name" value="DNA REPLICATION PROTEIN"/>
    <property type="match status" value="1"/>
</dbReference>
<organism evidence="4 5">
    <name type="scientific">Clostridium fessum</name>
    <dbReference type="NCBI Taxonomy" id="2126740"/>
    <lineage>
        <taxon>Bacteria</taxon>
        <taxon>Bacillati</taxon>
        <taxon>Bacillota</taxon>
        <taxon>Clostridia</taxon>
        <taxon>Eubacteriales</taxon>
        <taxon>Clostridiaceae</taxon>
        <taxon>Clostridium</taxon>
    </lineage>
</organism>
<accession>A0A2T3FKY1</accession>
<feature type="domain" description="DnaB/C C-terminal" evidence="3">
    <location>
        <begin position="233"/>
        <end position="295"/>
    </location>
</feature>
<dbReference type="InterPro" id="IPR034829">
    <property type="entry name" value="DnaD-like_sf"/>
</dbReference>
<gene>
    <name evidence="4" type="ORF">C7U56_13840</name>
</gene>
<dbReference type="PIRSF" id="PIRSF033722">
    <property type="entry name" value="DnaD_CA_C3587_prd"/>
    <property type="match status" value="1"/>
</dbReference>
<proteinExistence type="inferred from homology"/>
<dbReference type="NCBIfam" id="TIGR01446">
    <property type="entry name" value="DnaD_dom"/>
    <property type="match status" value="2"/>
</dbReference>
<dbReference type="AlphaFoldDB" id="A0A2T3FKY1"/>
<feature type="region of interest" description="Disordered" evidence="2">
    <location>
        <begin position="299"/>
        <end position="324"/>
    </location>
</feature>